<sequence>MTSRKLCQPRERAEDGNLIVLGLGVWVVVISLILILASVIHVYGVRRDMLNAADSLALELAQDISDATYYSGPALSLTPAPPASGALTVDGREVRFRTRVADDAVVVELTGRARIPFMPQFASAVDEVELTVTSTARLRQMP</sequence>
<comment type="caution">
    <text evidence="2">The sequence shown here is derived from an EMBL/GenBank/DDBJ whole genome shotgun (WGS) entry which is preliminary data.</text>
</comment>
<accession>A0A0W1KIA4</accession>
<dbReference type="Proteomes" id="UP001225576">
    <property type="component" value="Unassembled WGS sequence"/>
</dbReference>
<dbReference type="EMBL" id="JASPDQ010000019">
    <property type="protein sequence ID" value="MDK8602324.1"/>
    <property type="molecule type" value="Genomic_DNA"/>
</dbReference>
<gene>
    <name evidence="2" type="ORF">AQZ59_01408</name>
    <name evidence="3" type="ORF">QP858_07635</name>
</gene>
<dbReference type="AlphaFoldDB" id="A0A0W1KIA4"/>
<name>A0A0W1KIA4_9ACTO</name>
<evidence type="ECO:0000313" key="2">
    <source>
        <dbReference type="EMBL" id="KTF03809.1"/>
    </source>
</evidence>
<reference evidence="2 4" key="1">
    <citation type="submission" date="2015-11" db="EMBL/GenBank/DDBJ databases">
        <title>Draft Genome Sequence of the Type Strain Trueperella bernardiae LCDC 89-0504T, Isolated from Blood Culture.</title>
        <authorList>
            <person name="Bernier A.-M."/>
            <person name="Bernard K."/>
        </authorList>
    </citation>
    <scope>NUCLEOTIDE SEQUENCE [LARGE SCALE GENOMIC DNA]</scope>
    <source>
        <strain evidence="2 4">LCDC 89-0504</strain>
    </source>
</reference>
<organism evidence="2 4">
    <name type="scientific">Trueperella bernardiae</name>
    <dbReference type="NCBI Taxonomy" id="59561"/>
    <lineage>
        <taxon>Bacteria</taxon>
        <taxon>Bacillati</taxon>
        <taxon>Actinomycetota</taxon>
        <taxon>Actinomycetes</taxon>
        <taxon>Actinomycetales</taxon>
        <taxon>Actinomycetaceae</taxon>
        <taxon>Trueperella</taxon>
    </lineage>
</organism>
<keyword evidence="1" id="KW-1133">Transmembrane helix</keyword>
<dbReference type="PATRIC" id="fig|59561.3.peg.1402"/>
<keyword evidence="4" id="KW-1185">Reference proteome</keyword>
<dbReference type="OrthoDB" id="9997712at2"/>
<dbReference type="STRING" id="59561.AQZ59_01408"/>
<evidence type="ECO:0000313" key="3">
    <source>
        <dbReference type="EMBL" id="MDK8602324.1"/>
    </source>
</evidence>
<reference evidence="3" key="2">
    <citation type="submission" date="2023-05" db="EMBL/GenBank/DDBJ databases">
        <title>Genomic Catalog of Human Bladder Bacteria.</title>
        <authorList>
            <person name="Du J."/>
        </authorList>
    </citation>
    <scope>NUCLEOTIDE SEQUENCE</scope>
    <source>
        <strain evidence="3">UMB1304A</strain>
    </source>
</reference>
<proteinExistence type="predicted"/>
<evidence type="ECO:0000256" key="1">
    <source>
        <dbReference type="SAM" id="Phobius"/>
    </source>
</evidence>
<dbReference type="RefSeq" id="WP_062613944.1">
    <property type="nucleotide sequence ID" value="NZ_CALTZF010000015.1"/>
</dbReference>
<keyword evidence="1" id="KW-0812">Transmembrane</keyword>
<dbReference type="EMBL" id="LNIZ01000006">
    <property type="protein sequence ID" value="KTF03809.1"/>
    <property type="molecule type" value="Genomic_DNA"/>
</dbReference>
<dbReference type="Proteomes" id="UP000054404">
    <property type="component" value="Unassembled WGS sequence"/>
</dbReference>
<feature type="transmembrane region" description="Helical" evidence="1">
    <location>
        <begin position="18"/>
        <end position="43"/>
    </location>
</feature>
<evidence type="ECO:0000313" key="4">
    <source>
        <dbReference type="Proteomes" id="UP000054404"/>
    </source>
</evidence>
<protein>
    <submittedName>
        <fullName evidence="2">Uncharacterized protein</fullName>
    </submittedName>
</protein>
<keyword evidence="1" id="KW-0472">Membrane</keyword>